<feature type="region of interest" description="Disordered" evidence="1">
    <location>
        <begin position="185"/>
        <end position="212"/>
    </location>
</feature>
<sequence length="212" mass="24305">MSKTKNKEYFQQKIRKWLISKNTTKKDIEQVCEFIKNKSLTTKQIDDLILATKKAVQDSQNIIQEYPYPSKYTKYTTKFPINYTLDNDLDIIIPEDIGSNSGYVNDLGNITPGSSLDIMLSTPTKSEIILKDIGPISGDAIEPLEIPQYDPNLAAFKGREYSQEQKDDNLIPEFDLLKDIEQVQEYPSLPESSECDLRNLPKDWPGQDFNNE</sequence>
<proteinExistence type="predicted"/>
<organism evidence="2">
    <name type="scientific">marine sediment metagenome</name>
    <dbReference type="NCBI Taxonomy" id="412755"/>
    <lineage>
        <taxon>unclassified sequences</taxon>
        <taxon>metagenomes</taxon>
        <taxon>ecological metagenomes</taxon>
    </lineage>
</organism>
<accession>A0A0F9MW17</accession>
<comment type="caution">
    <text evidence="2">The sequence shown here is derived from an EMBL/GenBank/DDBJ whole genome shotgun (WGS) entry which is preliminary data.</text>
</comment>
<gene>
    <name evidence="2" type="ORF">LCGC14_1410720</name>
</gene>
<dbReference type="EMBL" id="LAZR01009306">
    <property type="protein sequence ID" value="KKM73417.1"/>
    <property type="molecule type" value="Genomic_DNA"/>
</dbReference>
<evidence type="ECO:0000256" key="1">
    <source>
        <dbReference type="SAM" id="MobiDB-lite"/>
    </source>
</evidence>
<dbReference type="AlphaFoldDB" id="A0A0F9MW17"/>
<reference evidence="2" key="1">
    <citation type="journal article" date="2015" name="Nature">
        <title>Complex archaea that bridge the gap between prokaryotes and eukaryotes.</title>
        <authorList>
            <person name="Spang A."/>
            <person name="Saw J.H."/>
            <person name="Jorgensen S.L."/>
            <person name="Zaremba-Niedzwiedzka K."/>
            <person name="Martijn J."/>
            <person name="Lind A.E."/>
            <person name="van Eijk R."/>
            <person name="Schleper C."/>
            <person name="Guy L."/>
            <person name="Ettema T.J."/>
        </authorList>
    </citation>
    <scope>NUCLEOTIDE SEQUENCE</scope>
</reference>
<name>A0A0F9MW17_9ZZZZ</name>
<evidence type="ECO:0000313" key="2">
    <source>
        <dbReference type="EMBL" id="KKM73417.1"/>
    </source>
</evidence>
<protein>
    <submittedName>
        <fullName evidence="2">Uncharacterized protein</fullName>
    </submittedName>
</protein>